<evidence type="ECO:0000313" key="8">
    <source>
        <dbReference type="Proteomes" id="UP001642405"/>
    </source>
</evidence>
<keyword evidence="8" id="KW-1185">Reference proteome</keyword>
<proteinExistence type="inferred from homology"/>
<dbReference type="Pfam" id="PF00067">
    <property type="entry name" value="p450"/>
    <property type="match status" value="1"/>
</dbReference>
<sequence>MALPLVQPHAWPSLGSLLWLAAGLFLVYRVGLVIYRLFFHPLAKFPGPPLYAASYLPFQFHDKVLGTFVMSTLQLHEKYGPIVRVSPTRLSIDGALGWADVFARRPGVPEFDKFHQFYGLPKPVAIIAAPRDDHRRQRRLLAHAFSEAALQAQEGYLTMYVDLLVQRMRERAAAGEAVDVVRWFNYITFDIIGELAFADPFDSLRNSDYHPWIAAMFSSFKANCQAVFLNEYALLRPLLFLLMGTADRAKHANNRMLSREKTRKRLDMGVAGRKDIMAYVLQNNADGKAMTAEELFLNAEILIMGGSETTATAMSGLVFLLGHNPAAYRILVDEIRSAFASDEDINMKSTARLPYLHAAIEEGMRLYPPASETPPRISPGAEVAGHYIPKGVQLSIYQWATFRSGRNFVAPDRFAPERWLPPSHPLHDERYDADNKAAFKPFTAGPRDCIGKNLAYAEMRLIMARLLWNFDLHVLAGQDDWIASQKVYAIYQKTPLMVRFTPVVREL</sequence>
<dbReference type="SUPFAM" id="SSF48264">
    <property type="entry name" value="Cytochrome P450"/>
    <property type="match status" value="1"/>
</dbReference>
<dbReference type="Gene3D" id="1.10.630.10">
    <property type="entry name" value="Cytochrome P450"/>
    <property type="match status" value="1"/>
</dbReference>
<evidence type="ECO:0000256" key="3">
    <source>
        <dbReference type="ARBA" id="ARBA00022617"/>
    </source>
</evidence>
<gene>
    <name evidence="7" type="ORF">SCUCBS95973_001613</name>
</gene>
<organism evidence="7 8">
    <name type="scientific">Sporothrix curviconia</name>
    <dbReference type="NCBI Taxonomy" id="1260050"/>
    <lineage>
        <taxon>Eukaryota</taxon>
        <taxon>Fungi</taxon>
        <taxon>Dikarya</taxon>
        <taxon>Ascomycota</taxon>
        <taxon>Pezizomycotina</taxon>
        <taxon>Sordariomycetes</taxon>
        <taxon>Sordariomycetidae</taxon>
        <taxon>Ophiostomatales</taxon>
        <taxon>Ophiostomataceae</taxon>
        <taxon>Sporothrix</taxon>
    </lineage>
</organism>
<comment type="cofactor">
    <cofactor evidence="1">
        <name>heme</name>
        <dbReference type="ChEBI" id="CHEBI:30413"/>
    </cofactor>
</comment>
<keyword evidence="3" id="KW-0349">Heme</keyword>
<evidence type="ECO:0000256" key="1">
    <source>
        <dbReference type="ARBA" id="ARBA00001971"/>
    </source>
</evidence>
<evidence type="ECO:0000313" key="7">
    <source>
        <dbReference type="EMBL" id="CAK7212888.1"/>
    </source>
</evidence>
<keyword evidence="6" id="KW-0472">Membrane</keyword>
<keyword evidence="4" id="KW-0479">Metal-binding</keyword>
<dbReference type="InterPro" id="IPR050121">
    <property type="entry name" value="Cytochrome_P450_monoxygenase"/>
</dbReference>
<dbReference type="CDD" id="cd11058">
    <property type="entry name" value="CYP60B-like"/>
    <property type="match status" value="1"/>
</dbReference>
<dbReference type="InterPro" id="IPR001128">
    <property type="entry name" value="Cyt_P450"/>
</dbReference>
<comment type="similarity">
    <text evidence="2">Belongs to the cytochrome P450 family.</text>
</comment>
<dbReference type="PRINTS" id="PR00463">
    <property type="entry name" value="EP450I"/>
</dbReference>
<reference evidence="7 8" key="1">
    <citation type="submission" date="2024-01" db="EMBL/GenBank/DDBJ databases">
        <authorList>
            <person name="Allen C."/>
            <person name="Tagirdzhanova G."/>
        </authorList>
    </citation>
    <scope>NUCLEOTIDE SEQUENCE [LARGE SCALE GENOMIC DNA]</scope>
</reference>
<dbReference type="Proteomes" id="UP001642405">
    <property type="component" value="Unassembled WGS sequence"/>
</dbReference>
<evidence type="ECO:0008006" key="9">
    <source>
        <dbReference type="Google" id="ProtNLM"/>
    </source>
</evidence>
<keyword evidence="6" id="KW-1133">Transmembrane helix</keyword>
<comment type="caution">
    <text evidence="7">The sequence shown here is derived from an EMBL/GenBank/DDBJ whole genome shotgun (WGS) entry which is preliminary data.</text>
</comment>
<accession>A0ABP0B055</accession>
<keyword evidence="5" id="KW-0408">Iron</keyword>
<feature type="transmembrane region" description="Helical" evidence="6">
    <location>
        <begin position="17"/>
        <end position="38"/>
    </location>
</feature>
<dbReference type="PANTHER" id="PTHR24305:SF210">
    <property type="entry name" value="CYTOCHROME P450 MONOOXYGENASE ASQL-RELATED"/>
    <property type="match status" value="1"/>
</dbReference>
<dbReference type="EMBL" id="CAWUHB010000006">
    <property type="protein sequence ID" value="CAK7212888.1"/>
    <property type="molecule type" value="Genomic_DNA"/>
</dbReference>
<evidence type="ECO:0000256" key="4">
    <source>
        <dbReference type="ARBA" id="ARBA00022723"/>
    </source>
</evidence>
<dbReference type="PANTHER" id="PTHR24305">
    <property type="entry name" value="CYTOCHROME P450"/>
    <property type="match status" value="1"/>
</dbReference>
<dbReference type="InterPro" id="IPR036396">
    <property type="entry name" value="Cyt_P450_sf"/>
</dbReference>
<keyword evidence="6" id="KW-0812">Transmembrane</keyword>
<name>A0ABP0B055_9PEZI</name>
<dbReference type="PRINTS" id="PR00385">
    <property type="entry name" value="P450"/>
</dbReference>
<dbReference type="InterPro" id="IPR002401">
    <property type="entry name" value="Cyt_P450_E_grp-I"/>
</dbReference>
<evidence type="ECO:0000256" key="5">
    <source>
        <dbReference type="ARBA" id="ARBA00023004"/>
    </source>
</evidence>
<evidence type="ECO:0000256" key="6">
    <source>
        <dbReference type="SAM" id="Phobius"/>
    </source>
</evidence>
<protein>
    <recommendedName>
        <fullName evidence="9">Cytochrome P450 monooxygenase</fullName>
    </recommendedName>
</protein>
<evidence type="ECO:0000256" key="2">
    <source>
        <dbReference type="ARBA" id="ARBA00010617"/>
    </source>
</evidence>